<proteinExistence type="inferred from homology"/>
<feature type="region of interest" description="Disordered" evidence="2">
    <location>
        <begin position="404"/>
        <end position="430"/>
    </location>
</feature>
<evidence type="ECO:0000256" key="1">
    <source>
        <dbReference type="ARBA" id="ARBA00007734"/>
    </source>
</evidence>
<feature type="compositionally biased region" description="Polar residues" evidence="2">
    <location>
        <begin position="407"/>
        <end position="430"/>
    </location>
</feature>
<evidence type="ECO:0000259" key="3">
    <source>
        <dbReference type="Pfam" id="PF01464"/>
    </source>
</evidence>
<dbReference type="EMBL" id="JADJMS010000045">
    <property type="protein sequence ID" value="MBK7416401.1"/>
    <property type="molecule type" value="Genomic_DNA"/>
</dbReference>
<dbReference type="SUPFAM" id="SSF53955">
    <property type="entry name" value="Lysozyme-like"/>
    <property type="match status" value="1"/>
</dbReference>
<reference evidence="4 5" key="1">
    <citation type="submission" date="2020-10" db="EMBL/GenBank/DDBJ databases">
        <title>Connecting structure to function with the recovery of over 1000 high-quality activated sludge metagenome-assembled genomes encoding full-length rRNA genes using long-read sequencing.</title>
        <authorList>
            <person name="Singleton C.M."/>
            <person name="Petriglieri F."/>
            <person name="Kristensen J.M."/>
            <person name="Kirkegaard R.H."/>
            <person name="Michaelsen T.Y."/>
            <person name="Andersen M.H."/>
            <person name="Karst S.M."/>
            <person name="Dueholm M.S."/>
            <person name="Nielsen P.H."/>
            <person name="Albertsen M."/>
        </authorList>
    </citation>
    <scope>NUCLEOTIDE SEQUENCE [LARGE SCALE GENOMIC DNA]</scope>
    <source>
        <strain evidence="4">EsbW_18-Q3-R4-48_BATAC.463</strain>
    </source>
</reference>
<dbReference type="Pfam" id="PF01464">
    <property type="entry name" value="SLT"/>
    <property type="match status" value="1"/>
</dbReference>
<dbReference type="Gene3D" id="3.40.190.10">
    <property type="entry name" value="Periplasmic binding protein-like II"/>
    <property type="match status" value="1"/>
</dbReference>
<dbReference type="Gene3D" id="1.10.530.10">
    <property type="match status" value="1"/>
</dbReference>
<dbReference type="InterPro" id="IPR023346">
    <property type="entry name" value="Lysozyme-like_dom_sf"/>
</dbReference>
<dbReference type="PANTHER" id="PTHR37423">
    <property type="entry name" value="SOLUBLE LYTIC MUREIN TRANSGLYCOSYLASE-RELATED"/>
    <property type="match status" value="1"/>
</dbReference>
<sequence length="430" mass="48365">MSHRLTNDTAHFAAAWLSPPEDGKIKTTPNIRYTNDVIIQHEASLPVLDNDELSGKTVHVVAGSRQANTLKALQKSIPELQIVEVKDPDIFKLLERLGERRIRYVVIDSALVDIASQIIPSLQATLTLKAEQPVVWLFGEKPNVELEARANAFVQRVQHDGTLARLDDRYFGHTHRLNQADIVKFLGEIETTLPKFRKFFHAAQALTGIDWRLIAAVAYHESHWDPNATSYTNVRGIMMLTEETADRLEVSNRLDASESILAGARYINLLKDSLPDEVDEPDRTWLALAAYNIGPGHFNNARLLARQLKADPNSWYEMKRVLPKMAQPKYLQQLKISRARGGEAVVLVENIRSYYDILLHNASPFAPNSSAAAGIQRLVDEIEQRRKAYVKKIAAAKSISAIEMDEPSNNTPRLPTIDQDFSTNRPTEAE</sequence>
<dbReference type="SUPFAM" id="SSF53850">
    <property type="entry name" value="Periplasmic binding protein-like II"/>
    <property type="match status" value="1"/>
</dbReference>
<dbReference type="PANTHER" id="PTHR37423:SF2">
    <property type="entry name" value="MEMBRANE-BOUND LYTIC MUREIN TRANSGLYCOSYLASE C"/>
    <property type="match status" value="1"/>
</dbReference>
<evidence type="ECO:0000256" key="2">
    <source>
        <dbReference type="SAM" id="MobiDB-lite"/>
    </source>
</evidence>
<accession>A0A935JYM2</accession>
<evidence type="ECO:0000313" key="4">
    <source>
        <dbReference type="EMBL" id="MBK7416401.1"/>
    </source>
</evidence>
<keyword evidence="4" id="KW-0456">Lyase</keyword>
<comment type="caution">
    <text evidence="4">The sequence shown here is derived from an EMBL/GenBank/DDBJ whole genome shotgun (WGS) entry which is preliminary data.</text>
</comment>
<dbReference type="GO" id="GO:0016020">
    <property type="term" value="C:membrane"/>
    <property type="evidence" value="ECO:0007669"/>
    <property type="project" value="InterPro"/>
</dbReference>
<organism evidence="4 5">
    <name type="scientific">Candidatus Dechloromonas phosphorivorans</name>
    <dbReference type="NCBI Taxonomy" id="2899244"/>
    <lineage>
        <taxon>Bacteria</taxon>
        <taxon>Pseudomonadati</taxon>
        <taxon>Pseudomonadota</taxon>
        <taxon>Betaproteobacteria</taxon>
        <taxon>Rhodocyclales</taxon>
        <taxon>Azonexaceae</taxon>
        <taxon>Dechloromonas</taxon>
    </lineage>
</organism>
<dbReference type="GO" id="GO:0000270">
    <property type="term" value="P:peptidoglycan metabolic process"/>
    <property type="evidence" value="ECO:0007669"/>
    <property type="project" value="InterPro"/>
</dbReference>
<dbReference type="AlphaFoldDB" id="A0A935JYM2"/>
<dbReference type="Proteomes" id="UP000739411">
    <property type="component" value="Unassembled WGS sequence"/>
</dbReference>
<dbReference type="InterPro" id="IPR000189">
    <property type="entry name" value="Transglyc_AS"/>
</dbReference>
<name>A0A935JYM2_9RHOO</name>
<dbReference type="GO" id="GO:0008933">
    <property type="term" value="F:peptidoglycan lytic transglycosylase activity"/>
    <property type="evidence" value="ECO:0007669"/>
    <property type="project" value="InterPro"/>
</dbReference>
<evidence type="ECO:0000313" key="5">
    <source>
        <dbReference type="Proteomes" id="UP000739411"/>
    </source>
</evidence>
<dbReference type="CDD" id="cd13403">
    <property type="entry name" value="MLTF-like"/>
    <property type="match status" value="1"/>
</dbReference>
<dbReference type="InterPro" id="IPR008258">
    <property type="entry name" value="Transglycosylase_SLT_dom_1"/>
</dbReference>
<gene>
    <name evidence="4" type="primary">mltF</name>
    <name evidence="4" type="ORF">IPJ38_16185</name>
</gene>
<dbReference type="PROSITE" id="PS00922">
    <property type="entry name" value="TRANSGLYCOSYLASE"/>
    <property type="match status" value="1"/>
</dbReference>
<feature type="domain" description="Transglycosylase SLT" evidence="3">
    <location>
        <begin position="200"/>
        <end position="307"/>
    </location>
</feature>
<dbReference type="EC" id="4.2.2.-" evidence="4"/>
<dbReference type="NCBIfam" id="NF008112">
    <property type="entry name" value="PRK10859.1"/>
    <property type="match status" value="1"/>
</dbReference>
<comment type="similarity">
    <text evidence="1">Belongs to the transglycosylase Slt family.</text>
</comment>
<protein>
    <submittedName>
        <fullName evidence="4">Membrane-bound lytic murein transglycosylase MltF</fullName>
        <ecNumber evidence="4">4.2.2.-</ecNumber>
    </submittedName>
</protein>